<protein>
    <recommendedName>
        <fullName evidence="4">Ankyrin repeat protein</fullName>
    </recommendedName>
</protein>
<dbReference type="HOGENOM" id="CLU_1862682_0_0_6"/>
<dbReference type="AlphaFoldDB" id="A0A098G6Z2"/>
<dbReference type="STRING" id="1212491.LFA_1869"/>
<dbReference type="EMBL" id="LN614827">
    <property type="protein sequence ID" value="CEG57265.1"/>
    <property type="molecule type" value="Genomic_DNA"/>
</dbReference>
<proteinExistence type="predicted"/>
<feature type="region of interest" description="Disordered" evidence="1">
    <location>
        <begin position="105"/>
        <end position="137"/>
    </location>
</feature>
<accession>A0A098G6Z2</accession>
<dbReference type="KEGG" id="lfa:LFA_1869"/>
<organism evidence="2 3">
    <name type="scientific">Legionella fallonii LLAP-10</name>
    <dbReference type="NCBI Taxonomy" id="1212491"/>
    <lineage>
        <taxon>Bacteria</taxon>
        <taxon>Pseudomonadati</taxon>
        <taxon>Pseudomonadota</taxon>
        <taxon>Gammaproteobacteria</taxon>
        <taxon>Legionellales</taxon>
        <taxon>Legionellaceae</taxon>
        <taxon>Legionella</taxon>
    </lineage>
</organism>
<evidence type="ECO:0008006" key="4">
    <source>
        <dbReference type="Google" id="ProtNLM"/>
    </source>
</evidence>
<feature type="compositionally biased region" description="Polar residues" evidence="1">
    <location>
        <begin position="121"/>
        <end position="137"/>
    </location>
</feature>
<keyword evidence="3" id="KW-1185">Reference proteome</keyword>
<gene>
    <name evidence="2" type="ORF">LFA_1869</name>
</gene>
<evidence type="ECO:0000313" key="3">
    <source>
        <dbReference type="Proteomes" id="UP000032430"/>
    </source>
</evidence>
<evidence type="ECO:0000313" key="2">
    <source>
        <dbReference type="EMBL" id="CEG57265.1"/>
    </source>
</evidence>
<name>A0A098G6Z2_9GAMM</name>
<reference evidence="3" key="1">
    <citation type="submission" date="2014-09" db="EMBL/GenBank/DDBJ databases">
        <authorList>
            <person name="Gomez-Valero L."/>
        </authorList>
    </citation>
    <scope>NUCLEOTIDE SEQUENCE [LARGE SCALE GENOMIC DNA]</scope>
    <source>
        <strain evidence="3">ATCC700992</strain>
    </source>
</reference>
<evidence type="ECO:0000256" key="1">
    <source>
        <dbReference type="SAM" id="MobiDB-lite"/>
    </source>
</evidence>
<dbReference type="Proteomes" id="UP000032430">
    <property type="component" value="Chromosome I"/>
</dbReference>
<sequence>MSTKRTAESDLLFFFAIQKEHVAIVKELIDAGADTSLPYTTTVENLREFVSQHDNEVIESMNCFLKQNTANQTISITLYEMAQIMKKDELLPLLSRKDKRKSGTTEFTFFTPEHSKKPKNESSSVQKEQSNVFEPKR</sequence>